<dbReference type="GO" id="GO:0051787">
    <property type="term" value="F:misfolded protein binding"/>
    <property type="evidence" value="ECO:0007669"/>
    <property type="project" value="TreeGrafter"/>
</dbReference>
<dbReference type="SMART" id="SM00271">
    <property type="entry name" value="DnaJ"/>
    <property type="match status" value="1"/>
</dbReference>
<feature type="coiled-coil region" evidence="5">
    <location>
        <begin position="339"/>
        <end position="382"/>
    </location>
</feature>
<name>A0AAD5XLJ7_9FUNG</name>
<feature type="repeat" description="TPR" evidence="4">
    <location>
        <begin position="28"/>
        <end position="61"/>
    </location>
</feature>
<gene>
    <name evidence="9" type="primary">DNAJC3</name>
    <name evidence="9" type="ORF">HK100_001595</name>
</gene>
<dbReference type="InterPro" id="IPR019734">
    <property type="entry name" value="TPR_rpt"/>
</dbReference>
<dbReference type="Proteomes" id="UP001211907">
    <property type="component" value="Unassembled WGS sequence"/>
</dbReference>
<feature type="domain" description="J" evidence="8">
    <location>
        <begin position="387"/>
        <end position="455"/>
    </location>
</feature>
<keyword evidence="10" id="KW-1185">Reference proteome</keyword>
<keyword evidence="2 7" id="KW-0732">Signal</keyword>
<dbReference type="InterPro" id="IPR001623">
    <property type="entry name" value="DnaJ_domain"/>
</dbReference>
<comment type="subcellular location">
    <subcellularLocation>
        <location evidence="1">Endoplasmic reticulum</location>
    </subcellularLocation>
</comment>
<dbReference type="GO" id="GO:0051087">
    <property type="term" value="F:protein-folding chaperone binding"/>
    <property type="evidence" value="ECO:0007669"/>
    <property type="project" value="TreeGrafter"/>
</dbReference>
<feature type="signal peptide" evidence="7">
    <location>
        <begin position="1"/>
        <end position="20"/>
    </location>
</feature>
<sequence length="496" mass="56652">MKLNVSLVALILSVCIGVGADSAPKKTTKELLDEAKVFLTAGQVNDALTAFDLAIEQDPTNYMVLFRKAAAQLSIGRLNQALRDFDSVLKIRPDFDQALIQRGKIYLKDCKIDEALQDLRKYSQSNLKDEEVVEIIKEAETARLDRLTVDNLIQTKQYEPALETLSRLVQVCPLYVDHRIKRAEIYIATNDMVMAAGDLSRVATIKPTTDILHRLATLRIKMGEVTDAMASIKDCMKHDPEHKACKKVFKQLKALDKAYQKVDKMFNVSRWKSAVTELFAEKVGYMALAEETESDSIRVKGYWIACKSYYELNKPSEAEEYCTKTIELDSSNSEALYFRGELRLKKDEFEEAVRDFENARNVNQQDRRILEAYEKAKRLLEQSKKKDYYKVLEVPRLASKKEIKKAYRKLAQQWHPDKYVGELTKDQVLEKMSAINEAYEVLSDDEKRQQFDNGVDPNEQQQQHHHGGNPIFFQGGFPGGGFPGGFGGGQQFHFNF</sequence>
<evidence type="ECO:0000256" key="4">
    <source>
        <dbReference type="PROSITE-ProRule" id="PRU00339"/>
    </source>
</evidence>
<accession>A0AAD5XLJ7</accession>
<evidence type="ECO:0000256" key="6">
    <source>
        <dbReference type="SAM" id="MobiDB-lite"/>
    </source>
</evidence>
<dbReference type="Pfam" id="PF13432">
    <property type="entry name" value="TPR_16"/>
    <property type="match status" value="2"/>
</dbReference>
<dbReference type="Gene3D" id="1.10.287.110">
    <property type="entry name" value="DnaJ domain"/>
    <property type="match status" value="1"/>
</dbReference>
<feature type="repeat" description="TPR" evidence="4">
    <location>
        <begin position="333"/>
        <end position="366"/>
    </location>
</feature>
<dbReference type="InterPro" id="IPR011990">
    <property type="entry name" value="TPR-like_helical_dom_sf"/>
</dbReference>
<evidence type="ECO:0000256" key="1">
    <source>
        <dbReference type="ARBA" id="ARBA00004240"/>
    </source>
</evidence>
<protein>
    <submittedName>
        <fullName evidence="9">DnaJ sub C member 3</fullName>
    </submittedName>
</protein>
<evidence type="ECO:0000313" key="10">
    <source>
        <dbReference type="Proteomes" id="UP001211907"/>
    </source>
</evidence>
<reference evidence="9" key="1">
    <citation type="submission" date="2020-05" db="EMBL/GenBank/DDBJ databases">
        <title>Phylogenomic resolution of chytrid fungi.</title>
        <authorList>
            <person name="Stajich J.E."/>
            <person name="Amses K."/>
            <person name="Simmons R."/>
            <person name="Seto K."/>
            <person name="Myers J."/>
            <person name="Bonds A."/>
            <person name="Quandt C.A."/>
            <person name="Barry K."/>
            <person name="Liu P."/>
            <person name="Grigoriev I."/>
            <person name="Longcore J.E."/>
            <person name="James T.Y."/>
        </authorList>
    </citation>
    <scope>NUCLEOTIDE SEQUENCE</scope>
    <source>
        <strain evidence="9">JEL0513</strain>
    </source>
</reference>
<proteinExistence type="predicted"/>
<comment type="caution">
    <text evidence="9">The sequence shown here is derived from an EMBL/GenBank/DDBJ whole genome shotgun (WGS) entry which is preliminary data.</text>
</comment>
<dbReference type="Gene3D" id="1.25.40.10">
    <property type="entry name" value="Tetratricopeptide repeat domain"/>
    <property type="match status" value="1"/>
</dbReference>
<dbReference type="AlphaFoldDB" id="A0AAD5XLJ7"/>
<dbReference type="GO" id="GO:0034975">
    <property type="term" value="P:protein folding in endoplasmic reticulum"/>
    <property type="evidence" value="ECO:0007669"/>
    <property type="project" value="TreeGrafter"/>
</dbReference>
<feature type="region of interest" description="Disordered" evidence="6">
    <location>
        <begin position="449"/>
        <end position="474"/>
    </location>
</feature>
<dbReference type="CDD" id="cd06257">
    <property type="entry name" value="DnaJ"/>
    <property type="match status" value="1"/>
</dbReference>
<dbReference type="Pfam" id="PF00226">
    <property type="entry name" value="DnaJ"/>
    <property type="match status" value="1"/>
</dbReference>
<evidence type="ECO:0000256" key="5">
    <source>
        <dbReference type="SAM" id="Coils"/>
    </source>
</evidence>
<dbReference type="PRINTS" id="PR00625">
    <property type="entry name" value="JDOMAIN"/>
</dbReference>
<dbReference type="PANTHER" id="PTHR44140:SF2">
    <property type="entry name" value="LD25575P"/>
    <property type="match status" value="1"/>
</dbReference>
<dbReference type="PROSITE" id="PS50005">
    <property type="entry name" value="TPR"/>
    <property type="match status" value="3"/>
</dbReference>
<dbReference type="PANTHER" id="PTHR44140">
    <property type="entry name" value="LD25575P"/>
    <property type="match status" value="1"/>
</dbReference>
<dbReference type="InterPro" id="IPR036869">
    <property type="entry name" value="J_dom_sf"/>
</dbReference>
<evidence type="ECO:0000256" key="7">
    <source>
        <dbReference type="SAM" id="SignalP"/>
    </source>
</evidence>
<dbReference type="SMART" id="SM00028">
    <property type="entry name" value="TPR"/>
    <property type="match status" value="6"/>
</dbReference>
<dbReference type="SUPFAM" id="SSF46565">
    <property type="entry name" value="Chaperone J-domain"/>
    <property type="match status" value="1"/>
</dbReference>
<dbReference type="InterPro" id="IPR051727">
    <property type="entry name" value="DnaJ_C3_Co-chaperones"/>
</dbReference>
<evidence type="ECO:0000313" key="9">
    <source>
        <dbReference type="EMBL" id="KAJ3136556.1"/>
    </source>
</evidence>
<keyword evidence="3" id="KW-0256">Endoplasmic reticulum</keyword>
<dbReference type="PROSITE" id="PS50076">
    <property type="entry name" value="DNAJ_2"/>
    <property type="match status" value="1"/>
</dbReference>
<dbReference type="EMBL" id="JADGJH010000135">
    <property type="protein sequence ID" value="KAJ3136556.1"/>
    <property type="molecule type" value="Genomic_DNA"/>
</dbReference>
<feature type="repeat" description="TPR" evidence="4">
    <location>
        <begin position="62"/>
        <end position="95"/>
    </location>
</feature>
<feature type="chain" id="PRO_5042271176" evidence="7">
    <location>
        <begin position="21"/>
        <end position="496"/>
    </location>
</feature>
<keyword evidence="4" id="KW-0802">TPR repeat</keyword>
<evidence type="ECO:0000259" key="8">
    <source>
        <dbReference type="PROSITE" id="PS50076"/>
    </source>
</evidence>
<keyword evidence="5" id="KW-0175">Coiled coil</keyword>
<evidence type="ECO:0000256" key="2">
    <source>
        <dbReference type="ARBA" id="ARBA00022729"/>
    </source>
</evidence>
<evidence type="ECO:0000256" key="3">
    <source>
        <dbReference type="ARBA" id="ARBA00022824"/>
    </source>
</evidence>
<organism evidence="9 10">
    <name type="scientific">Physocladia obscura</name>
    <dbReference type="NCBI Taxonomy" id="109957"/>
    <lineage>
        <taxon>Eukaryota</taxon>
        <taxon>Fungi</taxon>
        <taxon>Fungi incertae sedis</taxon>
        <taxon>Chytridiomycota</taxon>
        <taxon>Chytridiomycota incertae sedis</taxon>
        <taxon>Chytridiomycetes</taxon>
        <taxon>Chytridiales</taxon>
        <taxon>Chytriomycetaceae</taxon>
        <taxon>Physocladia</taxon>
    </lineage>
</organism>
<dbReference type="GO" id="GO:0005783">
    <property type="term" value="C:endoplasmic reticulum"/>
    <property type="evidence" value="ECO:0007669"/>
    <property type="project" value="UniProtKB-SubCell"/>
</dbReference>
<dbReference type="SUPFAM" id="SSF48452">
    <property type="entry name" value="TPR-like"/>
    <property type="match status" value="2"/>
</dbReference>